<gene>
    <name evidence="4" type="ORF">CBF29_07260</name>
</gene>
<feature type="domain" description="Alcohol dehydrogenase iron-type/glycerol dehydrogenase GldA" evidence="2">
    <location>
        <begin position="9"/>
        <end position="176"/>
    </location>
</feature>
<dbReference type="OrthoDB" id="9801156at2"/>
<dbReference type="FunFam" id="3.40.50.1970:FF:000003">
    <property type="entry name" value="Alcohol dehydrogenase, iron-containing"/>
    <property type="match status" value="1"/>
</dbReference>
<dbReference type="Gene3D" id="1.20.1090.10">
    <property type="entry name" value="Dehydroquinate synthase-like - alpha domain"/>
    <property type="match status" value="1"/>
</dbReference>
<keyword evidence="5" id="KW-1185">Reference proteome</keyword>
<dbReference type="EMBL" id="NGKA01000009">
    <property type="protein sequence ID" value="RSU11909.1"/>
    <property type="molecule type" value="Genomic_DNA"/>
</dbReference>
<reference evidence="4 5" key="1">
    <citation type="submission" date="2017-05" db="EMBL/GenBank/DDBJ databases">
        <title>Vagococcus spp. assemblies.</title>
        <authorList>
            <person name="Gulvik C.A."/>
        </authorList>
    </citation>
    <scope>NUCLEOTIDE SEQUENCE [LARGE SCALE GENOMIC DNA]</scope>
    <source>
        <strain evidence="4 5">CCUG 51432</strain>
    </source>
</reference>
<evidence type="ECO:0000259" key="2">
    <source>
        <dbReference type="Pfam" id="PF00465"/>
    </source>
</evidence>
<dbReference type="InterPro" id="IPR018211">
    <property type="entry name" value="ADH_Fe_CS"/>
</dbReference>
<dbReference type="GO" id="GO:1990002">
    <property type="term" value="F:methylglyoxal reductase (NADPH) (acetol producing) activity"/>
    <property type="evidence" value="ECO:0007669"/>
    <property type="project" value="TreeGrafter"/>
</dbReference>
<organism evidence="4 5">
    <name type="scientific">Vagococcus elongatus</name>
    <dbReference type="NCBI Taxonomy" id="180344"/>
    <lineage>
        <taxon>Bacteria</taxon>
        <taxon>Bacillati</taxon>
        <taxon>Bacillota</taxon>
        <taxon>Bacilli</taxon>
        <taxon>Lactobacillales</taxon>
        <taxon>Enterococcaceae</taxon>
        <taxon>Vagococcus</taxon>
    </lineage>
</organism>
<dbReference type="InterPro" id="IPR001670">
    <property type="entry name" value="ADH_Fe/GldA"/>
</dbReference>
<name>A0A430AV33_9ENTE</name>
<dbReference type="GO" id="GO:0005829">
    <property type="term" value="C:cytosol"/>
    <property type="evidence" value="ECO:0007669"/>
    <property type="project" value="TreeGrafter"/>
</dbReference>
<dbReference type="Gene3D" id="3.40.50.1970">
    <property type="match status" value="1"/>
</dbReference>
<dbReference type="PROSITE" id="PS00913">
    <property type="entry name" value="ADH_IRON_1"/>
    <property type="match status" value="1"/>
</dbReference>
<dbReference type="RefSeq" id="WP_126809002.1">
    <property type="nucleotide sequence ID" value="NZ_NGKA01000009.1"/>
</dbReference>
<dbReference type="InterPro" id="IPR056798">
    <property type="entry name" value="ADH_Fe_C"/>
</dbReference>
<dbReference type="CDD" id="cd08187">
    <property type="entry name" value="BDH"/>
    <property type="match status" value="1"/>
</dbReference>
<dbReference type="SUPFAM" id="SSF56796">
    <property type="entry name" value="Dehydroquinate synthase-like"/>
    <property type="match status" value="1"/>
</dbReference>
<feature type="domain" description="Fe-containing alcohol dehydrogenase-like C-terminal" evidence="3">
    <location>
        <begin position="187"/>
        <end position="386"/>
    </location>
</feature>
<dbReference type="Pfam" id="PF00465">
    <property type="entry name" value="Fe-ADH"/>
    <property type="match status" value="1"/>
</dbReference>
<dbReference type="InterPro" id="IPR044731">
    <property type="entry name" value="BDH-like"/>
</dbReference>
<evidence type="ECO:0000259" key="3">
    <source>
        <dbReference type="Pfam" id="PF25137"/>
    </source>
</evidence>
<accession>A0A430AV33</accession>
<dbReference type="PANTHER" id="PTHR43633">
    <property type="entry name" value="ALCOHOL DEHYDROGENASE YQHD"/>
    <property type="match status" value="1"/>
</dbReference>
<dbReference type="GO" id="GO:0046872">
    <property type="term" value="F:metal ion binding"/>
    <property type="evidence" value="ECO:0007669"/>
    <property type="project" value="InterPro"/>
</dbReference>
<evidence type="ECO:0000313" key="5">
    <source>
        <dbReference type="Proteomes" id="UP000287605"/>
    </source>
</evidence>
<dbReference type="GO" id="GO:1990362">
    <property type="term" value="F:butanol dehydrogenase (NAD+) activity"/>
    <property type="evidence" value="ECO:0007669"/>
    <property type="project" value="InterPro"/>
</dbReference>
<sequence length="389" mass="42539">MENFQFYAPTKIFFGEEQLNNLPDILQEFGEKVLLVYGGGSIKRNGLYDAVLKLSEDVFEIQELSGVEPNPRIETVRKGVALCREKKVDVILAVGGGSTIDCAKAIAAGVFYEGDPWDFTSDSSLITKALPLVSVLTLAATGSEMNSGAVISDMAKNEKLSLGNSLTIPKASILDPTYTFTVPEYQTAAGSADIMSHLIENYFKQTRGAEVQDRLAEGLMRTVLQYTPIALKTPDNYEARANLMWASSLGLNGLTGRGKGGSWSCHAIEHELSAFYDITHGVGLAIITPRWMEHILSEQTVEKFVSFAVNVMGLSLIDDRFALAREGIRCLKNHFTSWGIPMTLVDVGIDGEKLELMANKAVEHNTLDKAYVPLYAEDVLSILKASLND</sequence>
<dbReference type="Proteomes" id="UP000287605">
    <property type="component" value="Unassembled WGS sequence"/>
</dbReference>
<proteinExistence type="predicted"/>
<evidence type="ECO:0000256" key="1">
    <source>
        <dbReference type="ARBA" id="ARBA00023002"/>
    </source>
</evidence>
<dbReference type="PROSITE" id="PS00060">
    <property type="entry name" value="ADH_IRON_2"/>
    <property type="match status" value="1"/>
</dbReference>
<evidence type="ECO:0000313" key="4">
    <source>
        <dbReference type="EMBL" id="RSU11909.1"/>
    </source>
</evidence>
<protein>
    <submittedName>
        <fullName evidence="4">NADH-dependent alcohol dehydrogenase</fullName>
    </submittedName>
</protein>
<dbReference type="Pfam" id="PF25137">
    <property type="entry name" value="ADH_Fe_C"/>
    <property type="match status" value="1"/>
</dbReference>
<keyword evidence="1" id="KW-0560">Oxidoreductase</keyword>
<dbReference type="GO" id="GO:0008106">
    <property type="term" value="F:alcohol dehydrogenase (NADP+) activity"/>
    <property type="evidence" value="ECO:0007669"/>
    <property type="project" value="TreeGrafter"/>
</dbReference>
<comment type="caution">
    <text evidence="4">The sequence shown here is derived from an EMBL/GenBank/DDBJ whole genome shotgun (WGS) entry which is preliminary data.</text>
</comment>
<dbReference type="AlphaFoldDB" id="A0A430AV33"/>
<dbReference type="PANTHER" id="PTHR43633:SF1">
    <property type="entry name" value="ALCOHOL DEHYDROGENASE YQHD"/>
    <property type="match status" value="1"/>
</dbReference>